<dbReference type="Proteomes" id="UP000193083">
    <property type="component" value="Unassembled WGS sequence"/>
</dbReference>
<gene>
    <name evidence="2" type="ORF">SAMN02982922_3328</name>
</gene>
<feature type="chain" id="PRO_5012123603" evidence="1">
    <location>
        <begin position="30"/>
        <end position="105"/>
    </location>
</feature>
<feature type="signal peptide" evidence="1">
    <location>
        <begin position="1"/>
        <end position="29"/>
    </location>
</feature>
<evidence type="ECO:0000256" key="1">
    <source>
        <dbReference type="SAM" id="SignalP"/>
    </source>
</evidence>
<accession>A0A1X7P7R8</accession>
<name>A0A1X7P7R8_9HYPH</name>
<reference evidence="2 3" key="1">
    <citation type="submission" date="2017-04" db="EMBL/GenBank/DDBJ databases">
        <authorList>
            <person name="Afonso C.L."/>
            <person name="Miller P.J."/>
            <person name="Scott M.A."/>
            <person name="Spackman E."/>
            <person name="Goraichik I."/>
            <person name="Dimitrov K.M."/>
            <person name="Suarez D.L."/>
            <person name="Swayne D.E."/>
        </authorList>
    </citation>
    <scope>NUCLEOTIDE SEQUENCE [LARGE SCALE GENOMIC DNA]</scope>
    <source>
        <strain evidence="2 3">B5P</strain>
    </source>
</reference>
<evidence type="ECO:0000313" key="3">
    <source>
        <dbReference type="Proteomes" id="UP000193083"/>
    </source>
</evidence>
<keyword evidence="3" id="KW-1185">Reference proteome</keyword>
<proteinExistence type="predicted"/>
<dbReference type="RefSeq" id="WP_085465167.1">
    <property type="nucleotide sequence ID" value="NZ_FXBL01000004.1"/>
</dbReference>
<evidence type="ECO:0000313" key="2">
    <source>
        <dbReference type="EMBL" id="SMH46031.1"/>
    </source>
</evidence>
<keyword evidence="1" id="KW-0732">Signal</keyword>
<dbReference type="EMBL" id="FXBL01000004">
    <property type="protein sequence ID" value="SMH46031.1"/>
    <property type="molecule type" value="Genomic_DNA"/>
</dbReference>
<dbReference type="AlphaFoldDB" id="A0A1X7P7R8"/>
<sequence length="105" mass="11090">MARTRRKRWRGLATLALVAAGATATVAFAQTAGGLGGAGGRDRQAEWCTRYASLSLAAAHGIRQGRVEQVANDRMVVFGTLKGSSVKLTLENGADACRMVRIDTL</sequence>
<organism evidence="2 3">
    <name type="scientific">Mesorhizobium australicum</name>
    <dbReference type="NCBI Taxonomy" id="536018"/>
    <lineage>
        <taxon>Bacteria</taxon>
        <taxon>Pseudomonadati</taxon>
        <taxon>Pseudomonadota</taxon>
        <taxon>Alphaproteobacteria</taxon>
        <taxon>Hyphomicrobiales</taxon>
        <taxon>Phyllobacteriaceae</taxon>
        <taxon>Mesorhizobium</taxon>
    </lineage>
</organism>
<protein>
    <submittedName>
        <fullName evidence="2">Uncharacterized protein</fullName>
    </submittedName>
</protein>